<evidence type="ECO:0000313" key="1">
    <source>
        <dbReference type="EMBL" id="QCZ36926.1"/>
    </source>
</evidence>
<evidence type="ECO:0000313" key="2">
    <source>
        <dbReference type="Proteomes" id="UP000305457"/>
    </source>
</evidence>
<gene>
    <name evidence="1" type="ORF">FG904_02850</name>
</gene>
<sequence>MNWILCEAQKSGEVIGRDKLYHKYLSTKRKRVSSYVFWINYIKTGYKSKAYKTKSLRRIRKKISLKRFELKI</sequence>
<reference evidence="1 2" key="1">
    <citation type="submission" date="2019-06" db="EMBL/GenBank/DDBJ databases">
        <title>Mycoplasma sp. 2F1A isolated from ostrich.</title>
        <authorList>
            <person name="Spergser J."/>
        </authorList>
    </citation>
    <scope>NUCLEOTIDE SEQUENCE [LARGE SCALE GENOMIC DNA]</scope>
    <source>
        <strain evidence="1 2">2F1A</strain>
    </source>
</reference>
<proteinExistence type="predicted"/>
<accession>A0A5B7XVT0</accession>
<dbReference type="OrthoDB" id="397987at2"/>
<organism evidence="1 2">
    <name type="scientific">Mycoplasma nasistruthionis</name>
    <dbReference type="NCBI Taxonomy" id="353852"/>
    <lineage>
        <taxon>Bacteria</taxon>
        <taxon>Bacillati</taxon>
        <taxon>Mycoplasmatota</taxon>
        <taxon>Mollicutes</taxon>
        <taxon>Mycoplasmataceae</taxon>
        <taxon>Mycoplasma</taxon>
    </lineage>
</organism>
<name>A0A5B7XVT0_9MOLU</name>
<dbReference type="AlphaFoldDB" id="A0A5B7XVT0"/>
<protein>
    <submittedName>
        <fullName evidence="1">Uncharacterized protein</fullName>
    </submittedName>
</protein>
<dbReference type="EMBL" id="CP040825">
    <property type="protein sequence ID" value="QCZ36926.1"/>
    <property type="molecule type" value="Genomic_DNA"/>
</dbReference>
<dbReference type="Proteomes" id="UP000305457">
    <property type="component" value="Chromosome"/>
</dbReference>
<dbReference type="RefSeq" id="WP_139592406.1">
    <property type="nucleotide sequence ID" value="NZ_CP040825.1"/>
</dbReference>
<dbReference type="KEGG" id="mnh:FG904_02850"/>